<dbReference type="SUPFAM" id="SSF52172">
    <property type="entry name" value="CheY-like"/>
    <property type="match status" value="1"/>
</dbReference>
<dbReference type="InterPro" id="IPR001789">
    <property type="entry name" value="Sig_transdc_resp-reg_receiver"/>
</dbReference>
<gene>
    <name evidence="10" type="ORF">SAMN04488068_0479</name>
</gene>
<dbReference type="Gene3D" id="1.10.10.10">
    <property type="entry name" value="Winged helix-like DNA-binding domain superfamily/Winged helix DNA-binding domain"/>
    <property type="match status" value="1"/>
</dbReference>
<dbReference type="GO" id="GO:0006355">
    <property type="term" value="P:regulation of DNA-templated transcription"/>
    <property type="evidence" value="ECO:0007669"/>
    <property type="project" value="InterPro"/>
</dbReference>
<dbReference type="EMBL" id="FQWZ01000001">
    <property type="protein sequence ID" value="SHG50420.1"/>
    <property type="molecule type" value="Genomic_DNA"/>
</dbReference>
<evidence type="ECO:0000256" key="2">
    <source>
        <dbReference type="ARBA" id="ARBA00023012"/>
    </source>
</evidence>
<evidence type="ECO:0000313" key="11">
    <source>
        <dbReference type="Proteomes" id="UP000199758"/>
    </source>
</evidence>
<evidence type="ECO:0000256" key="1">
    <source>
        <dbReference type="ARBA" id="ARBA00022553"/>
    </source>
</evidence>
<dbReference type="PANTHER" id="PTHR48111">
    <property type="entry name" value="REGULATOR OF RPOS"/>
    <property type="match status" value="1"/>
</dbReference>
<keyword evidence="3" id="KW-0805">Transcription regulation</keyword>
<dbReference type="CDD" id="cd00383">
    <property type="entry name" value="trans_reg_C"/>
    <property type="match status" value="1"/>
</dbReference>
<dbReference type="GO" id="GO:0005829">
    <property type="term" value="C:cytosol"/>
    <property type="evidence" value="ECO:0007669"/>
    <property type="project" value="TreeGrafter"/>
</dbReference>
<keyword evidence="11" id="KW-1185">Reference proteome</keyword>
<dbReference type="InterPro" id="IPR011006">
    <property type="entry name" value="CheY-like_superfamily"/>
</dbReference>
<evidence type="ECO:0000256" key="7">
    <source>
        <dbReference type="PROSITE-ProRule" id="PRU01091"/>
    </source>
</evidence>
<dbReference type="SMART" id="SM00448">
    <property type="entry name" value="REC"/>
    <property type="match status" value="1"/>
</dbReference>
<dbReference type="Proteomes" id="UP000199758">
    <property type="component" value="Unassembled WGS sequence"/>
</dbReference>
<dbReference type="GO" id="GO:0000976">
    <property type="term" value="F:transcription cis-regulatory region binding"/>
    <property type="evidence" value="ECO:0007669"/>
    <property type="project" value="TreeGrafter"/>
</dbReference>
<evidence type="ECO:0000256" key="4">
    <source>
        <dbReference type="ARBA" id="ARBA00023125"/>
    </source>
</evidence>
<dbReference type="GO" id="GO:0032993">
    <property type="term" value="C:protein-DNA complex"/>
    <property type="evidence" value="ECO:0007669"/>
    <property type="project" value="TreeGrafter"/>
</dbReference>
<dbReference type="AlphaFoldDB" id="A0A1M5KCR0"/>
<feature type="domain" description="Response regulatory" evidence="8">
    <location>
        <begin position="2"/>
        <end position="116"/>
    </location>
</feature>
<dbReference type="Gene3D" id="3.40.50.2300">
    <property type="match status" value="1"/>
</dbReference>
<dbReference type="Pfam" id="PF00072">
    <property type="entry name" value="Response_reg"/>
    <property type="match status" value="1"/>
</dbReference>
<protein>
    <submittedName>
        <fullName evidence="10">Two-component system, OmpR family, response regulator PhoP</fullName>
    </submittedName>
</protein>
<dbReference type="SMART" id="SM00862">
    <property type="entry name" value="Trans_reg_C"/>
    <property type="match status" value="1"/>
</dbReference>
<dbReference type="Pfam" id="PF00486">
    <property type="entry name" value="Trans_reg_C"/>
    <property type="match status" value="1"/>
</dbReference>
<keyword evidence="2" id="KW-0902">Two-component regulatory system</keyword>
<accession>A0A1M5KCR0</accession>
<dbReference type="InterPro" id="IPR039420">
    <property type="entry name" value="WalR-like"/>
</dbReference>
<dbReference type="PROSITE" id="PS50110">
    <property type="entry name" value="RESPONSE_REGULATORY"/>
    <property type="match status" value="1"/>
</dbReference>
<dbReference type="InterPro" id="IPR001867">
    <property type="entry name" value="OmpR/PhoB-type_DNA-bd"/>
</dbReference>
<name>A0A1M5KCR0_9GAMM</name>
<keyword evidence="4 7" id="KW-0238">DNA-binding</keyword>
<dbReference type="PROSITE" id="PS51755">
    <property type="entry name" value="OMPR_PHOB"/>
    <property type="match status" value="1"/>
</dbReference>
<dbReference type="GO" id="GO:0000156">
    <property type="term" value="F:phosphorelay response regulator activity"/>
    <property type="evidence" value="ECO:0007669"/>
    <property type="project" value="TreeGrafter"/>
</dbReference>
<proteinExistence type="predicted"/>
<dbReference type="RefSeq" id="WP_072893369.1">
    <property type="nucleotide sequence ID" value="NZ_FQWZ01000001.1"/>
</dbReference>
<dbReference type="FunFam" id="1.10.10.10:FF:000005">
    <property type="entry name" value="Two-component system response regulator"/>
    <property type="match status" value="1"/>
</dbReference>
<reference evidence="10 11" key="1">
    <citation type="submission" date="2016-11" db="EMBL/GenBank/DDBJ databases">
        <authorList>
            <person name="Jaros S."/>
            <person name="Januszkiewicz K."/>
            <person name="Wedrychowicz H."/>
        </authorList>
    </citation>
    <scope>NUCLEOTIDE SEQUENCE [LARGE SCALE GENOMIC DNA]</scope>
    <source>
        <strain evidence="10 11">CGMCC 1.7049</strain>
    </source>
</reference>
<feature type="modified residue" description="4-aspartylphosphate" evidence="6">
    <location>
        <position position="51"/>
    </location>
</feature>
<evidence type="ECO:0000259" key="8">
    <source>
        <dbReference type="PROSITE" id="PS50110"/>
    </source>
</evidence>
<dbReference type="InterPro" id="IPR036388">
    <property type="entry name" value="WH-like_DNA-bd_sf"/>
</dbReference>
<evidence type="ECO:0000256" key="6">
    <source>
        <dbReference type="PROSITE-ProRule" id="PRU00169"/>
    </source>
</evidence>
<feature type="domain" description="OmpR/PhoB-type" evidence="9">
    <location>
        <begin position="124"/>
        <end position="222"/>
    </location>
</feature>
<dbReference type="FunFam" id="3.40.50.2300:FF:000002">
    <property type="entry name" value="DNA-binding response regulator PhoP"/>
    <property type="match status" value="1"/>
</dbReference>
<keyword evidence="5" id="KW-0804">Transcription</keyword>
<organism evidence="10 11">
    <name type="scientific">Hydrocarboniphaga daqingensis</name>
    <dbReference type="NCBI Taxonomy" id="490188"/>
    <lineage>
        <taxon>Bacteria</taxon>
        <taxon>Pseudomonadati</taxon>
        <taxon>Pseudomonadota</taxon>
        <taxon>Gammaproteobacteria</taxon>
        <taxon>Nevskiales</taxon>
        <taxon>Nevskiaceae</taxon>
        <taxon>Hydrocarboniphaga</taxon>
    </lineage>
</organism>
<keyword evidence="1 6" id="KW-0597">Phosphoprotein</keyword>
<evidence type="ECO:0000313" key="10">
    <source>
        <dbReference type="EMBL" id="SHG50420.1"/>
    </source>
</evidence>
<feature type="DNA-binding region" description="OmpR/PhoB-type" evidence="7">
    <location>
        <begin position="124"/>
        <end position="222"/>
    </location>
</feature>
<evidence type="ECO:0000256" key="5">
    <source>
        <dbReference type="ARBA" id="ARBA00023163"/>
    </source>
</evidence>
<sequence length="233" mass="25901">MRALVIEDDPHLRGLVSQYFADEGFAVDVAGDGENGLYMAEEFPVDIAIVDLGLPGISGVEIIRRARKAGRKYPILILTARDGWQTKVEGLEAGADDYLVKPFHREELLARVRALLRRSGGWAQPRLECGPIAVDTTAKTVFVRDNSVDLTAYEYKVLEYLILHAGQVVSKATLAEHLYAEDEERDSNVIEVFIRRLRSKLDPDATLNPITTLRGSGYRWDLPRGPSPAPSDN</sequence>
<dbReference type="Gene3D" id="6.10.250.690">
    <property type="match status" value="1"/>
</dbReference>
<dbReference type="PANTHER" id="PTHR48111:SF71">
    <property type="entry name" value="TRANSCRIPTIONAL REGULATORY PROTEIN PHOP"/>
    <property type="match status" value="1"/>
</dbReference>
<evidence type="ECO:0000256" key="3">
    <source>
        <dbReference type="ARBA" id="ARBA00023015"/>
    </source>
</evidence>
<evidence type="ECO:0000259" key="9">
    <source>
        <dbReference type="PROSITE" id="PS51755"/>
    </source>
</evidence>
<dbReference type="STRING" id="490188.SAMN04488068_0479"/>
<dbReference type="OrthoDB" id="9802426at2"/>